<accession>A0ABU0YR56</accession>
<name>A0ABU0YR56_9PROT</name>
<evidence type="ECO:0000313" key="3">
    <source>
        <dbReference type="Proteomes" id="UP001230156"/>
    </source>
</evidence>
<evidence type="ECO:0008006" key="4">
    <source>
        <dbReference type="Google" id="ProtNLM"/>
    </source>
</evidence>
<dbReference type="EMBL" id="JAUYVI010000006">
    <property type="protein sequence ID" value="MDQ7250206.1"/>
    <property type="molecule type" value="Genomic_DNA"/>
</dbReference>
<comment type="caution">
    <text evidence="2">The sequence shown here is derived from an EMBL/GenBank/DDBJ whole genome shotgun (WGS) entry which is preliminary data.</text>
</comment>
<evidence type="ECO:0000313" key="2">
    <source>
        <dbReference type="EMBL" id="MDQ7250206.1"/>
    </source>
</evidence>
<reference evidence="3" key="1">
    <citation type="submission" date="2023-08" db="EMBL/GenBank/DDBJ databases">
        <title>Rhodospirillaceae gen. nov., a novel taxon isolated from the Yangtze River Yuezi River estuary sludge.</title>
        <authorList>
            <person name="Ruan L."/>
        </authorList>
    </citation>
    <scope>NUCLEOTIDE SEQUENCE [LARGE SCALE GENOMIC DNA]</scope>
    <source>
        <strain evidence="3">R-7</strain>
    </source>
</reference>
<sequence>MAIGRRGLRGVNRALALAFGLLAFGVLALCFEARTALAQDWSFESSLSQRMGYNSNVLLQPSDEISAFSSQTTPDFTLSRSGPTSNVSLNGRFEFTEYFAHSDLNSADQFGKLNLSKAFSERSTLQFSGAVDRDTTLESDEDATGRFVNEAIRFVRWDASPTWQYLLSPIDKVSVSARYLRVSYDSSDKTDYQDYGPTVTYSHDLSELASVYASLNYSRFEPDEQRNDLDAEAGTQGNQDTYGGLLGYDYHPTERFTIGGAAGLNYNVTHQDGQKDSGEIGYRFQFTMNYQINDQTNADVSLSRDTEPTGDGEERTRNRGSVRLGYKMTEMTSFALDTSYIDDQETQSNDGVARYLTVTPSVQWSITEELSLQATYQFRYKNVESDGSAYDNAAFITLRYALPDFNWSGF</sequence>
<keyword evidence="3" id="KW-1185">Reference proteome</keyword>
<dbReference type="Gene3D" id="2.40.128.130">
    <property type="entry name" value="Autotransporter beta-domain"/>
    <property type="match status" value="1"/>
</dbReference>
<dbReference type="InterPro" id="IPR036709">
    <property type="entry name" value="Autotransporte_beta_dom_sf"/>
</dbReference>
<protein>
    <recommendedName>
        <fullName evidence="4">TIGR03016 family PEP-CTERM system-associated outer membrane protein</fullName>
    </recommendedName>
</protein>
<dbReference type="RefSeq" id="WP_379959158.1">
    <property type="nucleotide sequence ID" value="NZ_JAUYVI010000006.1"/>
</dbReference>
<feature type="compositionally biased region" description="Basic and acidic residues" evidence="1">
    <location>
        <begin position="302"/>
        <end position="317"/>
    </location>
</feature>
<dbReference type="Proteomes" id="UP001230156">
    <property type="component" value="Unassembled WGS sequence"/>
</dbReference>
<gene>
    <name evidence="2" type="ORF">Q8A70_21120</name>
</gene>
<organism evidence="2 3">
    <name type="scientific">Dongia sedimenti</name>
    <dbReference type="NCBI Taxonomy" id="3064282"/>
    <lineage>
        <taxon>Bacteria</taxon>
        <taxon>Pseudomonadati</taxon>
        <taxon>Pseudomonadota</taxon>
        <taxon>Alphaproteobacteria</taxon>
        <taxon>Rhodospirillales</taxon>
        <taxon>Dongiaceae</taxon>
        <taxon>Dongia</taxon>
    </lineage>
</organism>
<proteinExistence type="predicted"/>
<dbReference type="SUPFAM" id="SSF103515">
    <property type="entry name" value="Autotransporter"/>
    <property type="match status" value="1"/>
</dbReference>
<evidence type="ECO:0000256" key="1">
    <source>
        <dbReference type="SAM" id="MobiDB-lite"/>
    </source>
</evidence>
<feature type="region of interest" description="Disordered" evidence="1">
    <location>
        <begin position="297"/>
        <end position="317"/>
    </location>
</feature>